<evidence type="ECO:0000313" key="5">
    <source>
        <dbReference type="EMBL" id="REH30767.1"/>
    </source>
</evidence>
<dbReference type="InterPro" id="IPR051448">
    <property type="entry name" value="CdaR-like_regulators"/>
</dbReference>
<feature type="domain" description="PucR C-terminal helix-turn-helix" evidence="3">
    <location>
        <begin position="303"/>
        <end position="360"/>
    </location>
</feature>
<evidence type="ECO:0000259" key="4">
    <source>
        <dbReference type="Pfam" id="PF17853"/>
    </source>
</evidence>
<comment type="similarity">
    <text evidence="1">Belongs to the CdaR family.</text>
</comment>
<feature type="domain" description="Putative sugar diacid recognition" evidence="2">
    <location>
        <begin position="21"/>
        <end position="153"/>
    </location>
</feature>
<comment type="caution">
    <text evidence="5">The sequence shown here is derived from an EMBL/GenBank/DDBJ whole genome shotgun (WGS) entry which is preliminary data.</text>
</comment>
<gene>
    <name evidence="5" type="ORF">BCF44_123126</name>
</gene>
<name>A0A3E0GWB0_9PSEU</name>
<dbReference type="PANTHER" id="PTHR33744:SF15">
    <property type="entry name" value="CARBOHYDRATE DIACID REGULATOR"/>
    <property type="match status" value="1"/>
</dbReference>
<dbReference type="AlphaFoldDB" id="A0A3E0GWB0"/>
<reference evidence="5 6" key="1">
    <citation type="submission" date="2018-08" db="EMBL/GenBank/DDBJ databases">
        <title>Genomic Encyclopedia of Archaeal and Bacterial Type Strains, Phase II (KMG-II): from individual species to whole genera.</title>
        <authorList>
            <person name="Goeker M."/>
        </authorList>
    </citation>
    <scope>NUCLEOTIDE SEQUENCE [LARGE SCALE GENOMIC DNA]</scope>
    <source>
        <strain evidence="5 6">DSM 45791</strain>
    </source>
</reference>
<dbReference type="InterPro" id="IPR042070">
    <property type="entry name" value="PucR_C-HTH_sf"/>
</dbReference>
<keyword evidence="6" id="KW-1185">Reference proteome</keyword>
<sequence length="365" mass="39442">MLRMNSVPIWELSLDDSYGPLTADLAQEIAAETSRIVGFNVLVTDRDGTVIGSGDTARVGTLHEASVDVMRTLEPAWHDAEQARRLRGVRPGMTLPIVLDGEALGTVGITGSPRQVRRFGLLVQRHTEILVREAILLRSRLLRDRAVADLVRDIVSFDPDVVSAQAVERRAADLGIDLRRPRTAVVIDTADARLVRSVFPEPTEIATGRFVVLHHGDTAALCRTLAERGDVHIGLSDPAVGVAALHEACRDAVDAIAVGDGPVRPISALRVHQLLAAAGPHARSRFAEVTLGGLRAEPDWPALRATLVAWSESGCNLVRAAEALHIHRNTLVYRLDKLTELLGRPVREPAVGLALHLACLVCNPN</sequence>
<evidence type="ECO:0000313" key="6">
    <source>
        <dbReference type="Proteomes" id="UP000256269"/>
    </source>
</evidence>
<dbReference type="Proteomes" id="UP000256269">
    <property type="component" value="Unassembled WGS sequence"/>
</dbReference>
<dbReference type="SUPFAM" id="SSF46689">
    <property type="entry name" value="Homeodomain-like"/>
    <property type="match status" value="1"/>
</dbReference>
<dbReference type="Pfam" id="PF17853">
    <property type="entry name" value="GGDEF_2"/>
    <property type="match status" value="1"/>
</dbReference>
<dbReference type="EMBL" id="QUNO01000023">
    <property type="protein sequence ID" value="REH30767.1"/>
    <property type="molecule type" value="Genomic_DNA"/>
</dbReference>
<dbReference type="PANTHER" id="PTHR33744">
    <property type="entry name" value="CARBOHYDRATE DIACID REGULATOR"/>
    <property type="match status" value="1"/>
</dbReference>
<dbReference type="InterPro" id="IPR008599">
    <property type="entry name" value="Diacid_rec"/>
</dbReference>
<accession>A0A3E0GWB0</accession>
<feature type="domain" description="CdaR GGDEF-like" evidence="4">
    <location>
        <begin position="166"/>
        <end position="258"/>
    </location>
</feature>
<evidence type="ECO:0000256" key="1">
    <source>
        <dbReference type="ARBA" id="ARBA00006754"/>
    </source>
</evidence>
<dbReference type="Pfam" id="PF05651">
    <property type="entry name" value="Diacid_rec"/>
    <property type="match status" value="1"/>
</dbReference>
<evidence type="ECO:0000259" key="2">
    <source>
        <dbReference type="Pfam" id="PF05651"/>
    </source>
</evidence>
<organism evidence="5 6">
    <name type="scientific">Kutzneria buriramensis</name>
    <dbReference type="NCBI Taxonomy" id="1045776"/>
    <lineage>
        <taxon>Bacteria</taxon>
        <taxon>Bacillati</taxon>
        <taxon>Actinomycetota</taxon>
        <taxon>Actinomycetes</taxon>
        <taxon>Pseudonocardiales</taxon>
        <taxon>Pseudonocardiaceae</taxon>
        <taxon>Kutzneria</taxon>
    </lineage>
</organism>
<proteinExistence type="inferred from homology"/>
<dbReference type="Gene3D" id="1.10.10.2840">
    <property type="entry name" value="PucR C-terminal helix-turn-helix domain"/>
    <property type="match status" value="1"/>
</dbReference>
<protein>
    <submittedName>
        <fullName evidence="5">Carbohydrate diacid regulator</fullName>
    </submittedName>
</protein>
<dbReference type="Pfam" id="PF13556">
    <property type="entry name" value="HTH_30"/>
    <property type="match status" value="1"/>
</dbReference>
<dbReference type="InterPro" id="IPR041522">
    <property type="entry name" value="CdaR_GGDEF"/>
</dbReference>
<dbReference type="InterPro" id="IPR009057">
    <property type="entry name" value="Homeodomain-like_sf"/>
</dbReference>
<dbReference type="InterPro" id="IPR025736">
    <property type="entry name" value="PucR_C-HTH_dom"/>
</dbReference>
<evidence type="ECO:0000259" key="3">
    <source>
        <dbReference type="Pfam" id="PF13556"/>
    </source>
</evidence>